<name>A0ACC3SGM3_9PEZI</name>
<organism evidence="1 2">
    <name type="scientific">Zalaria obscura</name>
    <dbReference type="NCBI Taxonomy" id="2024903"/>
    <lineage>
        <taxon>Eukaryota</taxon>
        <taxon>Fungi</taxon>
        <taxon>Dikarya</taxon>
        <taxon>Ascomycota</taxon>
        <taxon>Pezizomycotina</taxon>
        <taxon>Dothideomycetes</taxon>
        <taxon>Dothideomycetidae</taxon>
        <taxon>Dothideales</taxon>
        <taxon>Zalariaceae</taxon>
        <taxon>Zalaria</taxon>
    </lineage>
</organism>
<dbReference type="EMBL" id="JAMKPW020000012">
    <property type="protein sequence ID" value="KAK8212859.1"/>
    <property type="molecule type" value="Genomic_DNA"/>
</dbReference>
<gene>
    <name evidence="1" type="ORF">M8818_003024</name>
</gene>
<proteinExistence type="predicted"/>
<keyword evidence="2" id="KW-1185">Reference proteome</keyword>
<sequence length="986" mass="109655">MSSVLCCIVRQRPSSPGSPSEQPQPLPVRAKSQTSFTEKLRFEGVQNALKRHDASADELHRIFIGACLPEDHPHALHMPGRKPSFDPSIVRSPSFTQKVKRQLSHGSLQSHPSRQRRARSFKSMKLLRRSTQSRKRPANDSRLTLDNIRANRGLERSMYDADAQSLSLRDSQFGSFDAQDSLHFPRRNIDLEPRASVLRSLEWLEPLIKGRGPSAEPGTPDSSIAQFLAYELQFDSPVKSYLQLIRPLSETPTHVEHGGATENNEEDRTLCVSDTSDADNSKELQVPSANPTQELIDDGLNEIIAAKELHSTANSPDSTEKHSPSNSLLSKKKSFQSFGRMSRFREDMTSTPLKLLSRKKQSVMRFLFPSQGKVKLQRPQSRSISTPILWSSTSLAKEACVYKIGIYDGPSDGHELLTVTRPAHSGPSRSMSVSFNVPDTEFQEATLQVPTSLAVPSNHVRRSSSLADYERGLSVAGDDRRRPSAVNVQMLRDVQQDDRRLSIFRPLSRASPLFGPDGNRPENSLMEKALQKHQQEKAAMFRSPRRPVTPEIQAPAPVFNTPFAGSAPGSLWRQPTHLAELDPLDPLEGPSSRRVQSMQHLTQPHTPLFIPRKIAQKPSTLSTPSAVSRGKKHDIPLASWSRYPSHTRKARCESATKADGVLVRDFGTVPDLPRFMMEDTGSSTSPRSNDAVKGKKKRTWMRSATMGSVWRYYQHMFTSTAAQGRRTSVTTGGKLEYPELEMLPPLAPAHVSSLEPPHEHFSGRFLEHVREESHELFHHHGHHHSDADDRARNTSEESLVGPMDDSDAVQSEVARVSSDVSVSPFALDGGNEERRRENAEDADGRASEEMQLARRWSRFYASCVQLPPATDSTANAEIDTPSFPAQESLAPIATLHAPRSPSRFSSAPSTLLDSNAKIRHFPSVTVVDDQKGHWRSISLLSINSGRTRKSTNDLLMMIREAEGRAKEGLLGMIDGLKEGERVVNAV</sequence>
<reference evidence="1" key="1">
    <citation type="submission" date="2024-02" db="EMBL/GenBank/DDBJ databases">
        <title>Metagenome Assembled Genome of Zalaria obscura JY119.</title>
        <authorList>
            <person name="Vighnesh L."/>
            <person name="Jagadeeshwari U."/>
            <person name="Venkata Ramana C."/>
            <person name="Sasikala C."/>
        </authorList>
    </citation>
    <scope>NUCLEOTIDE SEQUENCE</scope>
    <source>
        <strain evidence="1">JY119</strain>
    </source>
</reference>
<protein>
    <submittedName>
        <fullName evidence="1">Uncharacterized protein</fullName>
    </submittedName>
</protein>
<dbReference type="Proteomes" id="UP001320706">
    <property type="component" value="Unassembled WGS sequence"/>
</dbReference>
<evidence type="ECO:0000313" key="2">
    <source>
        <dbReference type="Proteomes" id="UP001320706"/>
    </source>
</evidence>
<evidence type="ECO:0000313" key="1">
    <source>
        <dbReference type="EMBL" id="KAK8212859.1"/>
    </source>
</evidence>
<comment type="caution">
    <text evidence="1">The sequence shown here is derived from an EMBL/GenBank/DDBJ whole genome shotgun (WGS) entry which is preliminary data.</text>
</comment>
<accession>A0ACC3SGM3</accession>